<comment type="subcellular location">
    <subcellularLocation>
        <location evidence="10 11">Cytoplasm</location>
    </subcellularLocation>
</comment>
<evidence type="ECO:0000256" key="4">
    <source>
        <dbReference type="ARBA" id="ARBA00022723"/>
    </source>
</evidence>
<evidence type="ECO:0000256" key="5">
    <source>
        <dbReference type="ARBA" id="ARBA00023004"/>
    </source>
</evidence>
<dbReference type="NCBIfam" id="TIGR00109">
    <property type="entry name" value="hemH"/>
    <property type="match status" value="1"/>
</dbReference>
<comment type="function">
    <text evidence="10 11">Involved in coproporphyrin-dependent heme b biosynthesis. Catalyzes the insertion of ferrous iron into coproporphyrin III to form Fe-coproporphyrin III.</text>
</comment>
<evidence type="ECO:0000256" key="1">
    <source>
        <dbReference type="ARBA" id="ARBA00004744"/>
    </source>
</evidence>
<dbReference type="InterPro" id="IPR001015">
    <property type="entry name" value="Ferrochelatase"/>
</dbReference>
<dbReference type="PANTHER" id="PTHR11108">
    <property type="entry name" value="FERROCHELATASE"/>
    <property type="match status" value="1"/>
</dbReference>
<dbReference type="eggNOG" id="COG0276">
    <property type="taxonomic scope" value="Bacteria"/>
</dbReference>
<dbReference type="EMBL" id="AYYX01000016">
    <property type="protein sequence ID" value="KRM88947.1"/>
    <property type="molecule type" value="Genomic_DNA"/>
</dbReference>
<dbReference type="GO" id="GO:0006783">
    <property type="term" value="P:heme biosynthetic process"/>
    <property type="evidence" value="ECO:0007669"/>
    <property type="project" value="UniProtKB-UniRule"/>
</dbReference>
<comment type="catalytic activity">
    <reaction evidence="9">
        <text>Fe-coproporphyrin III + 2 H(+) = coproporphyrin III + Fe(2+)</text>
        <dbReference type="Rhea" id="RHEA:49572"/>
        <dbReference type="ChEBI" id="CHEBI:15378"/>
        <dbReference type="ChEBI" id="CHEBI:29033"/>
        <dbReference type="ChEBI" id="CHEBI:68438"/>
        <dbReference type="ChEBI" id="CHEBI:131725"/>
        <dbReference type="EC" id="4.99.1.9"/>
    </reaction>
    <physiologicalReaction direction="right-to-left" evidence="9">
        <dbReference type="Rhea" id="RHEA:49574"/>
    </physiologicalReaction>
</comment>
<dbReference type="GO" id="GO:0046872">
    <property type="term" value="F:metal ion binding"/>
    <property type="evidence" value="ECO:0007669"/>
    <property type="project" value="UniProtKB-UniRule"/>
</dbReference>
<dbReference type="Pfam" id="PF00762">
    <property type="entry name" value="Ferrochelatase"/>
    <property type="match status" value="1"/>
</dbReference>
<name>A0A0R2CMA7_9LACO</name>
<dbReference type="InterPro" id="IPR033659">
    <property type="entry name" value="Ferrochelatase_N"/>
</dbReference>
<keyword evidence="7 10" id="KW-0456">Lyase</keyword>
<dbReference type="InterPro" id="IPR033644">
    <property type="entry name" value="Ferrochelatase_C"/>
</dbReference>
<keyword evidence="8 10" id="KW-0627">Porphyrin biosynthesis</keyword>
<evidence type="ECO:0000256" key="3">
    <source>
        <dbReference type="ARBA" id="ARBA00022490"/>
    </source>
</evidence>
<dbReference type="RefSeq" id="WP_010580654.1">
    <property type="nucleotide sequence ID" value="NZ_AHYZ01000100.1"/>
</dbReference>
<accession>A0A0R2CMA7</accession>
<dbReference type="Proteomes" id="UP000051576">
    <property type="component" value="Unassembled WGS sequence"/>
</dbReference>
<organism evidence="12 13">
    <name type="scientific">Liquorilactobacillus vini DSM 20605</name>
    <dbReference type="NCBI Taxonomy" id="1133569"/>
    <lineage>
        <taxon>Bacteria</taxon>
        <taxon>Bacillati</taxon>
        <taxon>Bacillota</taxon>
        <taxon>Bacilli</taxon>
        <taxon>Lactobacillales</taxon>
        <taxon>Lactobacillaceae</taxon>
        <taxon>Liquorilactobacillus</taxon>
    </lineage>
</organism>
<dbReference type="GO" id="GO:0004325">
    <property type="term" value="F:ferrochelatase activity"/>
    <property type="evidence" value="ECO:0007669"/>
    <property type="project" value="UniProtKB-UniRule"/>
</dbReference>
<dbReference type="InterPro" id="IPR019772">
    <property type="entry name" value="Ferrochelatase_AS"/>
</dbReference>
<evidence type="ECO:0000256" key="8">
    <source>
        <dbReference type="ARBA" id="ARBA00023244"/>
    </source>
</evidence>
<evidence type="ECO:0000256" key="7">
    <source>
        <dbReference type="ARBA" id="ARBA00023239"/>
    </source>
</evidence>
<keyword evidence="4 10" id="KW-0479">Metal-binding</keyword>
<feature type="binding site" evidence="10">
    <location>
        <position position="271"/>
    </location>
    <ligand>
        <name>Fe(2+)</name>
        <dbReference type="ChEBI" id="CHEBI:29033"/>
    </ligand>
</feature>
<evidence type="ECO:0000256" key="9">
    <source>
        <dbReference type="ARBA" id="ARBA00024536"/>
    </source>
</evidence>
<dbReference type="GO" id="GO:0005737">
    <property type="term" value="C:cytoplasm"/>
    <property type="evidence" value="ECO:0007669"/>
    <property type="project" value="UniProtKB-SubCell"/>
</dbReference>
<dbReference type="FunFam" id="3.40.50.1400:FF:000002">
    <property type="entry name" value="Ferrochelatase"/>
    <property type="match status" value="1"/>
</dbReference>
<dbReference type="CDD" id="cd00419">
    <property type="entry name" value="Ferrochelatase_C"/>
    <property type="match status" value="1"/>
</dbReference>
<keyword evidence="5 10" id="KW-0408">Iron</keyword>
<dbReference type="STRING" id="1133569.FD21_GL000499"/>
<sequence length="316" mass="35836">MKKGVLLINLGTPQTPTTEDVREYLQRFLSDPRVIDMPAWKWKPILNTMILPKRPAKSAKLYQQIWSPDHGSPLLYYTKQQALQLQKLLPDYVVKFAMSYSDPLISDVLTEFEAAKVDDLTIIPLYPQYSTTTVGSVADDINRFFYRRSVIPNLHLITDFCDFKPYIQALAAKIAASLAEFKPDLLLLSYHGIPKSYVAKGDPYQQRCELTTKLLLTELKLKVPVKQTYQSRFGPDEWLTPATDATLKTLPAQGVKRVLVASPSFVADCLETLHELEIENREYFLTSGGKDFALVPALNADPAFTQVLRQLVLQPR</sequence>
<dbReference type="UniPathway" id="UPA00252"/>
<gene>
    <name evidence="10" type="primary">cpfC</name>
    <name evidence="12" type="ORF">FD21_GL000499</name>
</gene>
<dbReference type="PATRIC" id="fig|1133569.4.peg.534"/>
<dbReference type="PROSITE" id="PS00534">
    <property type="entry name" value="FERROCHELATASE"/>
    <property type="match status" value="1"/>
</dbReference>
<dbReference type="OrthoDB" id="9809741at2"/>
<evidence type="ECO:0000313" key="13">
    <source>
        <dbReference type="Proteomes" id="UP000051576"/>
    </source>
</evidence>
<evidence type="ECO:0000256" key="10">
    <source>
        <dbReference type="HAMAP-Rule" id="MF_00323"/>
    </source>
</evidence>
<reference evidence="12 13" key="1">
    <citation type="journal article" date="2015" name="Genome Announc.">
        <title>Expanding the biotechnology potential of lactobacilli through comparative genomics of 213 strains and associated genera.</title>
        <authorList>
            <person name="Sun Z."/>
            <person name="Harris H.M."/>
            <person name="McCann A."/>
            <person name="Guo C."/>
            <person name="Argimon S."/>
            <person name="Zhang W."/>
            <person name="Yang X."/>
            <person name="Jeffery I.B."/>
            <person name="Cooney J.C."/>
            <person name="Kagawa T.F."/>
            <person name="Liu W."/>
            <person name="Song Y."/>
            <person name="Salvetti E."/>
            <person name="Wrobel A."/>
            <person name="Rasinkangas P."/>
            <person name="Parkhill J."/>
            <person name="Rea M.C."/>
            <person name="O'Sullivan O."/>
            <person name="Ritari J."/>
            <person name="Douillard F.P."/>
            <person name="Paul Ross R."/>
            <person name="Yang R."/>
            <person name="Briner A.E."/>
            <person name="Felis G.E."/>
            <person name="de Vos W.M."/>
            <person name="Barrangou R."/>
            <person name="Klaenhammer T.R."/>
            <person name="Caufield P.W."/>
            <person name="Cui Y."/>
            <person name="Zhang H."/>
            <person name="O'Toole P.W."/>
        </authorList>
    </citation>
    <scope>NUCLEOTIDE SEQUENCE [LARGE SCALE GENOMIC DNA]</scope>
    <source>
        <strain evidence="12 13">DSM 20605</strain>
    </source>
</reference>
<protein>
    <recommendedName>
        <fullName evidence="10">Coproporphyrin III ferrochelatase</fullName>
        <ecNumber evidence="10">4.99.1.9</ecNumber>
    </recommendedName>
</protein>
<keyword evidence="6 10" id="KW-0350">Heme biosynthesis</keyword>
<dbReference type="AlphaFoldDB" id="A0A0R2CMA7"/>
<evidence type="ECO:0000256" key="6">
    <source>
        <dbReference type="ARBA" id="ARBA00023133"/>
    </source>
</evidence>
<dbReference type="PANTHER" id="PTHR11108:SF1">
    <property type="entry name" value="FERROCHELATASE, MITOCHONDRIAL"/>
    <property type="match status" value="1"/>
</dbReference>
<evidence type="ECO:0000256" key="11">
    <source>
        <dbReference type="RuleBase" id="RU000607"/>
    </source>
</evidence>
<keyword evidence="13" id="KW-1185">Reference proteome</keyword>
<evidence type="ECO:0000313" key="12">
    <source>
        <dbReference type="EMBL" id="KRM88947.1"/>
    </source>
</evidence>
<dbReference type="HAMAP" id="MF_00323">
    <property type="entry name" value="Ferrochelatase"/>
    <property type="match status" value="1"/>
</dbReference>
<dbReference type="SUPFAM" id="SSF53800">
    <property type="entry name" value="Chelatase"/>
    <property type="match status" value="1"/>
</dbReference>
<comment type="caution">
    <text evidence="12">The sequence shown here is derived from an EMBL/GenBank/DDBJ whole genome shotgun (WGS) entry which is preliminary data.</text>
</comment>
<keyword evidence="3 10" id="KW-0963">Cytoplasm</keyword>
<dbReference type="CDD" id="cd03411">
    <property type="entry name" value="Ferrochelatase_N"/>
    <property type="match status" value="1"/>
</dbReference>
<evidence type="ECO:0000256" key="2">
    <source>
        <dbReference type="ARBA" id="ARBA00007718"/>
    </source>
</evidence>
<comment type="similarity">
    <text evidence="2 10 11">Belongs to the ferrochelatase family.</text>
</comment>
<feature type="binding site" evidence="10">
    <location>
        <position position="191"/>
    </location>
    <ligand>
        <name>Fe(2+)</name>
        <dbReference type="ChEBI" id="CHEBI:29033"/>
    </ligand>
</feature>
<dbReference type="EC" id="4.99.1.9" evidence="10"/>
<comment type="caution">
    <text evidence="10">Lacks conserved residue(s) required for the propagation of feature annotation.</text>
</comment>
<comment type="pathway">
    <text evidence="1 10 11">Porphyrin-containing compound metabolism; protoheme biosynthesis.</text>
</comment>
<dbReference type="Gene3D" id="3.40.50.1400">
    <property type="match status" value="2"/>
</dbReference>
<proteinExistence type="inferred from homology"/>